<evidence type="ECO:0000313" key="2">
    <source>
        <dbReference type="Proteomes" id="UP001381693"/>
    </source>
</evidence>
<name>A0AAN8XHH4_HALRR</name>
<dbReference type="Proteomes" id="UP001381693">
    <property type="component" value="Unassembled WGS sequence"/>
</dbReference>
<proteinExistence type="predicted"/>
<dbReference type="EMBL" id="JAXCGZ010007556">
    <property type="protein sequence ID" value="KAK7079259.1"/>
    <property type="molecule type" value="Genomic_DNA"/>
</dbReference>
<accession>A0AAN8XHH4</accession>
<reference evidence="1 2" key="1">
    <citation type="submission" date="2023-11" db="EMBL/GenBank/DDBJ databases">
        <title>Halocaridina rubra genome assembly.</title>
        <authorList>
            <person name="Smith C."/>
        </authorList>
    </citation>
    <scope>NUCLEOTIDE SEQUENCE [LARGE SCALE GENOMIC DNA]</scope>
    <source>
        <strain evidence="1">EP-1</strain>
        <tissue evidence="1">Whole</tissue>
    </source>
</reference>
<sequence>MMCMGNEKADLTPHKRLNSRMGIVLCNHMDFGEIPFTSMSPTLESLLKEKGYDVQE</sequence>
<dbReference type="AlphaFoldDB" id="A0AAN8XHH4"/>
<feature type="non-terminal residue" evidence="1">
    <location>
        <position position="56"/>
    </location>
</feature>
<keyword evidence="2" id="KW-1185">Reference proteome</keyword>
<comment type="caution">
    <text evidence="1">The sequence shown here is derived from an EMBL/GenBank/DDBJ whole genome shotgun (WGS) entry which is preliminary data.</text>
</comment>
<protein>
    <submittedName>
        <fullName evidence="1">Uncharacterized protein</fullName>
    </submittedName>
</protein>
<evidence type="ECO:0000313" key="1">
    <source>
        <dbReference type="EMBL" id="KAK7079259.1"/>
    </source>
</evidence>
<organism evidence="1 2">
    <name type="scientific">Halocaridina rubra</name>
    <name type="common">Hawaiian red shrimp</name>
    <dbReference type="NCBI Taxonomy" id="373956"/>
    <lineage>
        <taxon>Eukaryota</taxon>
        <taxon>Metazoa</taxon>
        <taxon>Ecdysozoa</taxon>
        <taxon>Arthropoda</taxon>
        <taxon>Crustacea</taxon>
        <taxon>Multicrustacea</taxon>
        <taxon>Malacostraca</taxon>
        <taxon>Eumalacostraca</taxon>
        <taxon>Eucarida</taxon>
        <taxon>Decapoda</taxon>
        <taxon>Pleocyemata</taxon>
        <taxon>Caridea</taxon>
        <taxon>Atyoidea</taxon>
        <taxon>Atyidae</taxon>
        <taxon>Halocaridina</taxon>
    </lineage>
</organism>
<gene>
    <name evidence="1" type="ORF">SK128_013661</name>
</gene>